<comment type="caution">
    <text evidence="2">The sequence shown here is derived from an EMBL/GenBank/DDBJ whole genome shotgun (WGS) entry which is preliminary data.</text>
</comment>
<reference evidence="2" key="1">
    <citation type="submission" date="2020-10" db="EMBL/GenBank/DDBJ databases">
        <authorList>
            <person name="Gilroy R."/>
        </authorList>
    </citation>
    <scope>NUCLEOTIDE SEQUENCE</scope>
    <source>
        <strain evidence="2">ChiSjej3B21-11622</strain>
    </source>
</reference>
<evidence type="ECO:0000256" key="1">
    <source>
        <dbReference type="SAM" id="MobiDB-lite"/>
    </source>
</evidence>
<dbReference type="EMBL" id="DVFT01000128">
    <property type="protein sequence ID" value="HIQ96604.1"/>
    <property type="molecule type" value="Genomic_DNA"/>
</dbReference>
<evidence type="ECO:0000313" key="2">
    <source>
        <dbReference type="EMBL" id="HIQ96604.1"/>
    </source>
</evidence>
<feature type="compositionally biased region" description="Basic and acidic residues" evidence="1">
    <location>
        <begin position="62"/>
        <end position="72"/>
    </location>
</feature>
<evidence type="ECO:0000313" key="3">
    <source>
        <dbReference type="Proteomes" id="UP000886886"/>
    </source>
</evidence>
<accession>A0A9D1D2A0</accession>
<sequence>MGGHEVRDLREPGRGKKDAQSCAWLLIQTIAQNQCGFRGKRGRIREPKQLQGENLSPRNSRHCAEKVLEGSR</sequence>
<feature type="region of interest" description="Disordered" evidence="1">
    <location>
        <begin position="39"/>
        <end position="72"/>
    </location>
</feature>
<reference evidence="2" key="2">
    <citation type="journal article" date="2021" name="PeerJ">
        <title>Extensive microbial diversity within the chicken gut microbiome revealed by metagenomics and culture.</title>
        <authorList>
            <person name="Gilroy R."/>
            <person name="Ravi A."/>
            <person name="Getino M."/>
            <person name="Pursley I."/>
            <person name="Horton D.L."/>
            <person name="Alikhan N.F."/>
            <person name="Baker D."/>
            <person name="Gharbi K."/>
            <person name="Hall N."/>
            <person name="Watson M."/>
            <person name="Adriaenssens E.M."/>
            <person name="Foster-Nyarko E."/>
            <person name="Jarju S."/>
            <person name="Secka A."/>
            <person name="Antonio M."/>
            <person name="Oren A."/>
            <person name="Chaudhuri R.R."/>
            <person name="La Ragione R."/>
            <person name="Hildebrand F."/>
            <person name="Pallen M.J."/>
        </authorList>
    </citation>
    <scope>NUCLEOTIDE SEQUENCE</scope>
    <source>
        <strain evidence="2">ChiSjej3B21-11622</strain>
    </source>
</reference>
<dbReference type="AlphaFoldDB" id="A0A9D1D2A0"/>
<dbReference type="Proteomes" id="UP000886886">
    <property type="component" value="Unassembled WGS sequence"/>
</dbReference>
<protein>
    <submittedName>
        <fullName evidence="2">Uncharacterized protein</fullName>
    </submittedName>
</protein>
<organism evidence="2 3">
    <name type="scientific">Candidatus Limivivens merdigallinarum</name>
    <dbReference type="NCBI Taxonomy" id="2840859"/>
    <lineage>
        <taxon>Bacteria</taxon>
        <taxon>Bacillati</taxon>
        <taxon>Bacillota</taxon>
        <taxon>Clostridia</taxon>
        <taxon>Lachnospirales</taxon>
        <taxon>Lachnospiraceae</taxon>
        <taxon>Lachnospiraceae incertae sedis</taxon>
        <taxon>Candidatus Limivivens</taxon>
    </lineage>
</organism>
<gene>
    <name evidence="2" type="ORF">IAB26_08575</name>
</gene>
<proteinExistence type="predicted"/>
<name>A0A9D1D2A0_9FIRM</name>